<organism evidence="1 2">
    <name type="scientific">Tanacetum coccineum</name>
    <dbReference type="NCBI Taxonomy" id="301880"/>
    <lineage>
        <taxon>Eukaryota</taxon>
        <taxon>Viridiplantae</taxon>
        <taxon>Streptophyta</taxon>
        <taxon>Embryophyta</taxon>
        <taxon>Tracheophyta</taxon>
        <taxon>Spermatophyta</taxon>
        <taxon>Magnoliopsida</taxon>
        <taxon>eudicotyledons</taxon>
        <taxon>Gunneridae</taxon>
        <taxon>Pentapetalae</taxon>
        <taxon>asterids</taxon>
        <taxon>campanulids</taxon>
        <taxon>Asterales</taxon>
        <taxon>Asteraceae</taxon>
        <taxon>Asteroideae</taxon>
        <taxon>Anthemideae</taxon>
        <taxon>Anthemidinae</taxon>
        <taxon>Tanacetum</taxon>
    </lineage>
</organism>
<evidence type="ECO:0000313" key="1">
    <source>
        <dbReference type="EMBL" id="GJT74765.1"/>
    </source>
</evidence>
<evidence type="ECO:0000313" key="2">
    <source>
        <dbReference type="Proteomes" id="UP001151760"/>
    </source>
</evidence>
<comment type="caution">
    <text evidence="1">The sequence shown here is derived from an EMBL/GenBank/DDBJ whole genome shotgun (WGS) entry which is preliminary data.</text>
</comment>
<gene>
    <name evidence="1" type="ORF">Tco_1041490</name>
</gene>
<reference evidence="1" key="2">
    <citation type="submission" date="2022-01" db="EMBL/GenBank/DDBJ databases">
        <authorList>
            <person name="Yamashiro T."/>
            <person name="Shiraishi A."/>
            <person name="Satake H."/>
            <person name="Nakayama K."/>
        </authorList>
    </citation>
    <scope>NUCLEOTIDE SEQUENCE</scope>
</reference>
<name>A0ABQ5GG99_9ASTR</name>
<dbReference type="EMBL" id="BQNB010018468">
    <property type="protein sequence ID" value="GJT74765.1"/>
    <property type="molecule type" value="Genomic_DNA"/>
</dbReference>
<protein>
    <submittedName>
        <fullName evidence="1">Uncharacterized protein</fullName>
    </submittedName>
</protein>
<proteinExistence type="predicted"/>
<dbReference type="Proteomes" id="UP001151760">
    <property type="component" value="Unassembled WGS sequence"/>
</dbReference>
<sequence>MRNRTTKAENNIINSTNQQERLLNAYESDYDNFTLAKAMLMTNLSSYDSDVLSEVVKVRTIPDAITKGSWGFEHTKKVFLEEVIPFINSLRASFKDFENGLHSELTKVKTVFNQMEAAVEQCSVDKKYFDIRKKELSLANDRLLDHIICEDLSYLYVVGALCYPTNDSEDIGKLKPKADIGIFIDYAPTKKAF</sequence>
<keyword evidence="2" id="KW-1185">Reference proteome</keyword>
<reference evidence="1" key="1">
    <citation type="journal article" date="2022" name="Int. J. Mol. Sci.">
        <title>Draft Genome of Tanacetum Coccineum: Genomic Comparison of Closely Related Tanacetum-Family Plants.</title>
        <authorList>
            <person name="Yamashiro T."/>
            <person name="Shiraishi A."/>
            <person name="Nakayama K."/>
            <person name="Satake H."/>
        </authorList>
    </citation>
    <scope>NUCLEOTIDE SEQUENCE</scope>
</reference>
<accession>A0ABQ5GG99</accession>